<proteinExistence type="predicted"/>
<name>A0AAP0I8M6_9MAGN</name>
<comment type="caution">
    <text evidence="1">The sequence shown here is derived from an EMBL/GenBank/DDBJ whole genome shotgun (WGS) entry which is preliminary data.</text>
</comment>
<protein>
    <submittedName>
        <fullName evidence="1">Uncharacterized protein</fullName>
    </submittedName>
</protein>
<organism evidence="1 2">
    <name type="scientific">Stephania japonica</name>
    <dbReference type="NCBI Taxonomy" id="461633"/>
    <lineage>
        <taxon>Eukaryota</taxon>
        <taxon>Viridiplantae</taxon>
        <taxon>Streptophyta</taxon>
        <taxon>Embryophyta</taxon>
        <taxon>Tracheophyta</taxon>
        <taxon>Spermatophyta</taxon>
        <taxon>Magnoliopsida</taxon>
        <taxon>Ranunculales</taxon>
        <taxon>Menispermaceae</taxon>
        <taxon>Menispermoideae</taxon>
        <taxon>Cissampelideae</taxon>
        <taxon>Stephania</taxon>
    </lineage>
</organism>
<dbReference type="EMBL" id="JBBNAE010000007">
    <property type="protein sequence ID" value="KAK9110311.1"/>
    <property type="molecule type" value="Genomic_DNA"/>
</dbReference>
<reference evidence="1 2" key="1">
    <citation type="submission" date="2024-01" db="EMBL/GenBank/DDBJ databases">
        <title>Genome assemblies of Stephania.</title>
        <authorList>
            <person name="Yang L."/>
        </authorList>
    </citation>
    <scope>NUCLEOTIDE SEQUENCE [LARGE SCALE GENOMIC DNA]</scope>
    <source>
        <strain evidence="1">QJT</strain>
        <tissue evidence="1">Leaf</tissue>
    </source>
</reference>
<dbReference type="Proteomes" id="UP001417504">
    <property type="component" value="Unassembled WGS sequence"/>
</dbReference>
<accession>A0AAP0I8M6</accession>
<evidence type="ECO:0000313" key="2">
    <source>
        <dbReference type="Proteomes" id="UP001417504"/>
    </source>
</evidence>
<keyword evidence="2" id="KW-1185">Reference proteome</keyword>
<evidence type="ECO:0000313" key="1">
    <source>
        <dbReference type="EMBL" id="KAK9110311.1"/>
    </source>
</evidence>
<dbReference type="AlphaFoldDB" id="A0AAP0I8M6"/>
<sequence length="158" mass="17790">MDPCTYPNGTLPIHRQFINDSVRQGMNSEKSYSGQLPDGDITTVHQDDDDFVNKSRSRSLFLTFLDQGRGFATVEFVMFRFQASFPAHAQQFVPAWSIFTVAVDSVSVELSSRSTSAPSPSSTPGRFEDRNLGRCEGDVKIGDLSFFRCVFRLRDEEM</sequence>
<gene>
    <name evidence="1" type="ORF">Sjap_018371</name>
</gene>